<comment type="caution">
    <text evidence="1">The sequence shown here is derived from an EMBL/GenBank/DDBJ whole genome shotgun (WGS) entry which is preliminary data.</text>
</comment>
<keyword evidence="2" id="KW-1185">Reference proteome</keyword>
<proteinExistence type="predicted"/>
<dbReference type="SUPFAM" id="SSF52540">
    <property type="entry name" value="P-loop containing nucleoside triphosphate hydrolases"/>
    <property type="match status" value="1"/>
</dbReference>
<dbReference type="EMBL" id="BTSY01000003">
    <property type="protein sequence ID" value="GMT19104.1"/>
    <property type="molecule type" value="Genomic_DNA"/>
</dbReference>
<evidence type="ECO:0000313" key="1">
    <source>
        <dbReference type="EMBL" id="GMT19104.1"/>
    </source>
</evidence>
<dbReference type="GO" id="GO:0007018">
    <property type="term" value="P:microtubule-based movement"/>
    <property type="evidence" value="ECO:0007669"/>
    <property type="project" value="InterPro"/>
</dbReference>
<dbReference type="Proteomes" id="UP001432322">
    <property type="component" value="Unassembled WGS sequence"/>
</dbReference>
<feature type="non-terminal residue" evidence="1">
    <location>
        <position position="617"/>
    </location>
</feature>
<dbReference type="AlphaFoldDB" id="A0AAV5VMX7"/>
<name>A0AAV5VMX7_9BILA</name>
<accession>A0AAV5VMX7</accession>
<dbReference type="Gene3D" id="1.20.920.30">
    <property type="match status" value="1"/>
</dbReference>
<dbReference type="InterPro" id="IPR027417">
    <property type="entry name" value="P-loop_NTPase"/>
</dbReference>
<dbReference type="InterPro" id="IPR026983">
    <property type="entry name" value="DHC"/>
</dbReference>
<dbReference type="GO" id="GO:0051959">
    <property type="term" value="F:dynein light intermediate chain binding"/>
    <property type="evidence" value="ECO:0007669"/>
    <property type="project" value="InterPro"/>
</dbReference>
<evidence type="ECO:0000313" key="2">
    <source>
        <dbReference type="Proteomes" id="UP001432322"/>
    </source>
</evidence>
<dbReference type="GO" id="GO:0030286">
    <property type="term" value="C:dynein complex"/>
    <property type="evidence" value="ECO:0007669"/>
    <property type="project" value="InterPro"/>
</dbReference>
<dbReference type="GO" id="GO:0045505">
    <property type="term" value="F:dynein intermediate chain binding"/>
    <property type="evidence" value="ECO:0007669"/>
    <property type="project" value="InterPro"/>
</dbReference>
<reference evidence="1" key="1">
    <citation type="submission" date="2023-10" db="EMBL/GenBank/DDBJ databases">
        <title>Genome assembly of Pristionchus species.</title>
        <authorList>
            <person name="Yoshida K."/>
            <person name="Sommer R.J."/>
        </authorList>
    </citation>
    <scope>NUCLEOTIDE SEQUENCE</scope>
    <source>
        <strain evidence="1">RS5133</strain>
    </source>
</reference>
<dbReference type="PANTHER" id="PTHR45703">
    <property type="entry name" value="DYNEIN HEAVY CHAIN"/>
    <property type="match status" value="1"/>
</dbReference>
<protein>
    <recommendedName>
        <fullName evidence="3">AAA+ ATPase domain-containing protein</fullName>
    </recommendedName>
</protein>
<evidence type="ECO:0008006" key="3">
    <source>
        <dbReference type="Google" id="ProtNLM"/>
    </source>
</evidence>
<feature type="non-terminal residue" evidence="1">
    <location>
        <position position="1"/>
    </location>
</feature>
<sequence length="617" mass="69313">HSEIIREQTTTATPKSREGLISSQGVTAVTSRVDPISTVIGLSSKRWIQMNIHTDTCEWIYLDCLTEEQLLLEGDQFSGEPSGILSSILTRNLPLTSFSVPSTSSTRRRTPLPSSSHSIILYTSSSSVSSLSLLLTLLPNPVRIIEDPEGSIKHESPLLSSLPPPYLSLSDGSSLYAPSSSNFILCAPNLEDDLKPFGINSIEVKDKRLRGALDSYRSEWRDKLREILPKDHTQSIDLSFTHILLPLITDTSAEDYFDHMMSLLLFEISDLSVHLSSCASSVSRCTVISLITNYLSIIIDHPQYIDTLMCKMTIEQELTAGLPENISQYKMSATEMGRWIRWQDEPSTLSVLDKHLPLTDIIIVQSPMDRLISYAMRVFSSDKNLIVCGPSLSGKTTFVKRLERVVLSMGDCSFEWISMDDRSSIVAAQAFLSKLLSRMESNPVYLVIDGIHGEEPIISLLEMMIEEKKSVIDNQLENVKANVKVILIGDSYLESKLNFSSHFIFLRVKEPERDELERMVEQLITWHIHSKAFSSEYLSMASRLATAIVDISLKDYVFSPSLPIILRLTKALFFSSPDNSPDTDSIIRLFTHESIRIIVDSLPHHLHSKVFQDLIDI</sequence>
<dbReference type="Gene3D" id="3.40.50.300">
    <property type="entry name" value="P-loop containing nucleotide triphosphate hydrolases"/>
    <property type="match status" value="1"/>
</dbReference>
<organism evidence="1 2">
    <name type="scientific">Pristionchus fissidentatus</name>
    <dbReference type="NCBI Taxonomy" id="1538716"/>
    <lineage>
        <taxon>Eukaryota</taxon>
        <taxon>Metazoa</taxon>
        <taxon>Ecdysozoa</taxon>
        <taxon>Nematoda</taxon>
        <taxon>Chromadorea</taxon>
        <taxon>Rhabditida</taxon>
        <taxon>Rhabditina</taxon>
        <taxon>Diplogasteromorpha</taxon>
        <taxon>Diplogasteroidea</taxon>
        <taxon>Neodiplogasteridae</taxon>
        <taxon>Pristionchus</taxon>
    </lineage>
</organism>
<gene>
    <name evidence="1" type="ORF">PFISCL1PPCAC_10401</name>
</gene>